<accession>A0A1S1LIT7</accession>
<comment type="caution">
    <text evidence="1">The sequence shown here is derived from an EMBL/GenBank/DDBJ whole genome shotgun (WGS) entry which is preliminary data.</text>
</comment>
<gene>
    <name evidence="1" type="ORF">BKG82_26725</name>
</gene>
<evidence type="ECO:0000313" key="1">
    <source>
        <dbReference type="EMBL" id="OHU47252.1"/>
    </source>
</evidence>
<dbReference type="EMBL" id="MLIQ01000042">
    <property type="protein sequence ID" value="OHU47252.1"/>
    <property type="molecule type" value="Genomic_DNA"/>
</dbReference>
<organism evidence="1 2">
    <name type="scientific">Mycobacteroides chelonae</name>
    <name type="common">Mycobacterium chelonae</name>
    <dbReference type="NCBI Taxonomy" id="1774"/>
    <lineage>
        <taxon>Bacteria</taxon>
        <taxon>Bacillati</taxon>
        <taxon>Actinomycetota</taxon>
        <taxon>Actinomycetes</taxon>
        <taxon>Mycobacteriales</taxon>
        <taxon>Mycobacteriaceae</taxon>
        <taxon>Mycobacteroides</taxon>
    </lineage>
</organism>
<name>A0A1S1LIT7_MYCCH</name>
<reference evidence="1 2" key="1">
    <citation type="submission" date="2016-10" db="EMBL/GenBank/DDBJ databases">
        <title>Evaluation of Human, Veterinary and Environmental Mycobacterium chelonae Isolates by Core Genome Phylogenomic Analysis, Targeted Gene Comparison, and Anti-microbial Susceptibility Patterns: A Tale of Mistaken Identities.</title>
        <authorList>
            <person name="Fogelson S.B."/>
            <person name="Camus A.C."/>
            <person name="Lorenz W."/>
            <person name="Vasireddy R."/>
            <person name="Vasireddy S."/>
            <person name="Smith T."/>
            <person name="Brown-Elliott B.A."/>
            <person name="Wallace R.J.Jr."/>
            <person name="Hasan N.A."/>
            <person name="Reischl U."/>
            <person name="Sanchez S."/>
        </authorList>
    </citation>
    <scope>NUCLEOTIDE SEQUENCE [LARGE SCALE GENOMIC DNA]</scope>
    <source>
        <strain evidence="1 2">15515</strain>
    </source>
</reference>
<evidence type="ECO:0000313" key="2">
    <source>
        <dbReference type="Proteomes" id="UP000180043"/>
    </source>
</evidence>
<dbReference type="AlphaFoldDB" id="A0A1S1LIT7"/>
<dbReference type="Proteomes" id="UP000180043">
    <property type="component" value="Unassembled WGS sequence"/>
</dbReference>
<protein>
    <submittedName>
        <fullName evidence="1">Uncharacterized protein</fullName>
    </submittedName>
</protein>
<proteinExistence type="predicted"/>
<sequence length="122" mass="13434">MVYELISPEGSVASTGQFTHADARAPRGGLIDQLATLIAERECLGLDNRGRAKWLPIDAPERAAAVAVYGDEVVSDSWAYAADDLHTAFIARQDRPVMDRWSVRFQANASSHIPTRSTERNH</sequence>